<protein>
    <submittedName>
        <fullName evidence="3">Uncharacterized protein</fullName>
    </submittedName>
</protein>
<keyword evidence="2" id="KW-0732">Signal</keyword>
<accession>A0ABQ7FUR8</accession>
<feature type="region of interest" description="Disordered" evidence="1">
    <location>
        <begin position="23"/>
        <end position="68"/>
    </location>
</feature>
<name>A0ABQ7FUR8_DUNSA</name>
<proteinExistence type="predicted"/>
<dbReference type="Proteomes" id="UP000815325">
    <property type="component" value="Unassembled WGS sequence"/>
</dbReference>
<dbReference type="EMBL" id="MU071298">
    <property type="protein sequence ID" value="KAF5826141.1"/>
    <property type="molecule type" value="Genomic_DNA"/>
</dbReference>
<feature type="compositionally biased region" description="Pro residues" evidence="1">
    <location>
        <begin position="43"/>
        <end position="68"/>
    </location>
</feature>
<keyword evidence="4" id="KW-1185">Reference proteome</keyword>
<evidence type="ECO:0000313" key="3">
    <source>
        <dbReference type="EMBL" id="KAF5826141.1"/>
    </source>
</evidence>
<feature type="chain" id="PRO_5047401711" evidence="2">
    <location>
        <begin position="18"/>
        <end position="68"/>
    </location>
</feature>
<comment type="caution">
    <text evidence="3">The sequence shown here is derived from an EMBL/GenBank/DDBJ whole genome shotgun (WGS) entry which is preliminary data.</text>
</comment>
<evidence type="ECO:0000313" key="4">
    <source>
        <dbReference type="Proteomes" id="UP000815325"/>
    </source>
</evidence>
<sequence>MMPSWCPNLLLSTCASSLTHLPLSLQPPPQLRKSHPYRRPPKPRNPQPRPLPQPALLPPPQPRSRPRL</sequence>
<organism evidence="3 4">
    <name type="scientific">Dunaliella salina</name>
    <name type="common">Green alga</name>
    <name type="synonym">Protococcus salinus</name>
    <dbReference type="NCBI Taxonomy" id="3046"/>
    <lineage>
        <taxon>Eukaryota</taxon>
        <taxon>Viridiplantae</taxon>
        <taxon>Chlorophyta</taxon>
        <taxon>core chlorophytes</taxon>
        <taxon>Chlorophyceae</taxon>
        <taxon>CS clade</taxon>
        <taxon>Chlamydomonadales</taxon>
        <taxon>Dunaliellaceae</taxon>
        <taxon>Dunaliella</taxon>
    </lineage>
</organism>
<feature type="compositionally biased region" description="Basic residues" evidence="1">
    <location>
        <begin position="32"/>
        <end position="42"/>
    </location>
</feature>
<gene>
    <name evidence="3" type="ORF">DUNSADRAFT_4580</name>
</gene>
<feature type="signal peptide" evidence="2">
    <location>
        <begin position="1"/>
        <end position="17"/>
    </location>
</feature>
<evidence type="ECO:0000256" key="2">
    <source>
        <dbReference type="SAM" id="SignalP"/>
    </source>
</evidence>
<reference evidence="3" key="1">
    <citation type="submission" date="2017-08" db="EMBL/GenBank/DDBJ databases">
        <authorList>
            <person name="Polle J.E."/>
            <person name="Barry K."/>
            <person name="Cushman J."/>
            <person name="Schmutz J."/>
            <person name="Tran D."/>
            <person name="Hathwaick L.T."/>
            <person name="Yim W.C."/>
            <person name="Jenkins J."/>
            <person name="Mckie-Krisberg Z.M."/>
            <person name="Prochnik S."/>
            <person name="Lindquist E."/>
            <person name="Dockter R.B."/>
            <person name="Adam C."/>
            <person name="Molina H."/>
            <person name="Bunkerborg J."/>
            <person name="Jin E."/>
            <person name="Buchheim M."/>
            <person name="Magnuson J."/>
        </authorList>
    </citation>
    <scope>NUCLEOTIDE SEQUENCE</scope>
    <source>
        <strain evidence="3">CCAP 19/18</strain>
    </source>
</reference>
<evidence type="ECO:0000256" key="1">
    <source>
        <dbReference type="SAM" id="MobiDB-lite"/>
    </source>
</evidence>